<feature type="transmembrane region" description="Helical" evidence="2">
    <location>
        <begin position="21"/>
        <end position="39"/>
    </location>
</feature>
<name>A0A930LXU8_9MICC</name>
<keyword evidence="1" id="KW-0175">Coiled coil</keyword>
<reference evidence="3" key="1">
    <citation type="submission" date="2020-04" db="EMBL/GenBank/DDBJ databases">
        <title>Deep metagenomics examines the oral microbiome during advanced dental caries in children, revealing novel taxa and co-occurrences with host molecules.</title>
        <authorList>
            <person name="Baker J.L."/>
            <person name="Morton J.T."/>
            <person name="Dinis M."/>
            <person name="Alvarez R."/>
            <person name="Tran N.C."/>
            <person name="Knight R."/>
            <person name="Edlund A."/>
        </authorList>
    </citation>
    <scope>NUCLEOTIDE SEQUENCE</scope>
    <source>
        <strain evidence="3">JCVI_47_bin.3</strain>
    </source>
</reference>
<feature type="transmembrane region" description="Helical" evidence="2">
    <location>
        <begin position="414"/>
        <end position="432"/>
    </location>
</feature>
<proteinExistence type="predicted"/>
<keyword evidence="2" id="KW-1133">Transmembrane helix</keyword>
<feature type="transmembrane region" description="Helical" evidence="2">
    <location>
        <begin position="51"/>
        <end position="75"/>
    </location>
</feature>
<feature type="transmembrane region" description="Helical" evidence="2">
    <location>
        <begin position="133"/>
        <end position="155"/>
    </location>
</feature>
<evidence type="ECO:0000256" key="2">
    <source>
        <dbReference type="SAM" id="Phobius"/>
    </source>
</evidence>
<feature type="coiled-coil region" evidence="1">
    <location>
        <begin position="82"/>
        <end position="116"/>
    </location>
</feature>
<feature type="transmembrane region" description="Helical" evidence="2">
    <location>
        <begin position="336"/>
        <end position="354"/>
    </location>
</feature>
<gene>
    <name evidence="3" type="ORF">HXO65_01570</name>
</gene>
<accession>A0A930LXU8</accession>
<feature type="transmembrane region" description="Helical" evidence="2">
    <location>
        <begin position="360"/>
        <end position="378"/>
    </location>
</feature>
<organism evidence="3 4">
    <name type="scientific">Rothia mucilaginosa</name>
    <dbReference type="NCBI Taxonomy" id="43675"/>
    <lineage>
        <taxon>Bacteria</taxon>
        <taxon>Bacillati</taxon>
        <taxon>Actinomycetota</taxon>
        <taxon>Actinomycetes</taxon>
        <taxon>Micrococcales</taxon>
        <taxon>Micrococcaceae</taxon>
        <taxon>Rothia</taxon>
    </lineage>
</organism>
<evidence type="ECO:0000313" key="3">
    <source>
        <dbReference type="EMBL" id="MBF1672883.1"/>
    </source>
</evidence>
<dbReference type="EMBL" id="JABZXS010000009">
    <property type="protein sequence ID" value="MBF1672883.1"/>
    <property type="molecule type" value="Genomic_DNA"/>
</dbReference>
<comment type="caution">
    <text evidence="3">The sequence shown here is derived from an EMBL/GenBank/DDBJ whole genome shotgun (WGS) entry which is preliminary data.</text>
</comment>
<dbReference type="Proteomes" id="UP000785653">
    <property type="component" value="Unassembled WGS sequence"/>
</dbReference>
<keyword evidence="2" id="KW-0472">Membrane</keyword>
<protein>
    <submittedName>
        <fullName evidence="3">Uncharacterized protein</fullName>
    </submittedName>
</protein>
<dbReference type="AlphaFoldDB" id="A0A930LXU8"/>
<keyword evidence="2" id="KW-0812">Transmembrane</keyword>
<evidence type="ECO:0000313" key="4">
    <source>
        <dbReference type="Proteomes" id="UP000785653"/>
    </source>
</evidence>
<evidence type="ECO:0000256" key="1">
    <source>
        <dbReference type="SAM" id="Coils"/>
    </source>
</evidence>
<feature type="transmembrane region" description="Helical" evidence="2">
    <location>
        <begin position="189"/>
        <end position="209"/>
    </location>
</feature>
<feature type="transmembrane region" description="Helical" evidence="2">
    <location>
        <begin position="390"/>
        <end position="408"/>
    </location>
</feature>
<sequence>MSTNHGSEEQRASAWRLLINFLLYVSPVALLTTVFPIVTPTINRYNLGGVPLIQVILAASITVPWLSQAACLPLYRAIQMEHKKIADSRETLRIQAETLENQLKRAEAKATRERLNEPQFQDITDLAAFSRNWIYLFFVTMPLVLLFAIPVALVLKWNATAVGAFFVLGVLNIAFAQLLVIPNLAKNRVIWFIAWLGYTLALYFFPIIWFLPPLVGSLILLIGLGKNFVHLFRFAHIPLKDVAKDALRGFLTGSIIWADKYMLFLATSGEINVVAIYMSLIPAVIAYNYFFVVEADRVNDAIQYLWTVFERLPYNRVREEAHKATRASDRSIRNSLLVYIGSGIITGILMFIFMPDSFPLALMGLVVAFLFVAVALLIYQIEYMTMFKTVQVLSAAHLILLMICFAILPNETGYLPIIVGEAVLAYACYRVYRQAWQSPEYSLFWRRALAW</sequence>
<feature type="transmembrane region" description="Helical" evidence="2">
    <location>
        <begin position="271"/>
        <end position="290"/>
    </location>
</feature>
<feature type="transmembrane region" description="Helical" evidence="2">
    <location>
        <begin position="161"/>
        <end position="182"/>
    </location>
</feature>